<organism evidence="1">
    <name type="scientific">Ixodes ricinus</name>
    <name type="common">Common tick</name>
    <name type="synonym">Acarus ricinus</name>
    <dbReference type="NCBI Taxonomy" id="34613"/>
    <lineage>
        <taxon>Eukaryota</taxon>
        <taxon>Metazoa</taxon>
        <taxon>Ecdysozoa</taxon>
        <taxon>Arthropoda</taxon>
        <taxon>Chelicerata</taxon>
        <taxon>Arachnida</taxon>
        <taxon>Acari</taxon>
        <taxon>Parasitiformes</taxon>
        <taxon>Ixodida</taxon>
        <taxon>Ixodoidea</taxon>
        <taxon>Ixodidae</taxon>
        <taxon>Ixodinae</taxon>
        <taxon>Ixodes</taxon>
    </lineage>
</organism>
<name>A0A147BJD5_IXORI</name>
<reference evidence="1" key="1">
    <citation type="journal article" date="2018" name="PLoS Negl. Trop. Dis.">
        <title>Sialome diversity of ticks revealed by RNAseq of single tick salivary glands.</title>
        <authorList>
            <person name="Perner J."/>
            <person name="Kropackova S."/>
            <person name="Kopacek P."/>
            <person name="Ribeiro J.M."/>
        </authorList>
    </citation>
    <scope>NUCLEOTIDE SEQUENCE</scope>
    <source>
        <strain evidence="1">Siblings of single egg batch collected in Ceske Budejovice</strain>
        <tissue evidence="1">Salivary glands</tissue>
    </source>
</reference>
<dbReference type="AlphaFoldDB" id="A0A147BJD5"/>
<proteinExistence type="predicted"/>
<evidence type="ECO:0000313" key="1">
    <source>
        <dbReference type="EMBL" id="JAR90899.1"/>
    </source>
</evidence>
<protein>
    <submittedName>
        <fullName evidence="1">Uncharacterized protein</fullName>
    </submittedName>
</protein>
<feature type="non-terminal residue" evidence="1">
    <location>
        <position position="96"/>
    </location>
</feature>
<accession>A0A147BJD5</accession>
<feature type="non-terminal residue" evidence="1">
    <location>
        <position position="1"/>
    </location>
</feature>
<sequence>LSVFTCLVTTRKSTYRFAVISDNLYHDGSWLYTKTGLHFTSRRKPEEFRLAPATVHQALSETCKAICSRLGSLVHTHATEVILLKFRLVGEACLRV</sequence>
<dbReference type="EMBL" id="GEGO01004505">
    <property type="protein sequence ID" value="JAR90899.1"/>
    <property type="molecule type" value="Transcribed_RNA"/>
</dbReference>